<protein>
    <submittedName>
        <fullName evidence="2">SDR family oxidoreductase</fullName>
    </submittedName>
</protein>
<feature type="domain" description="NmrA-like" evidence="1">
    <location>
        <begin position="2"/>
        <end position="258"/>
    </location>
</feature>
<dbReference type="PANTHER" id="PTHR47129">
    <property type="entry name" value="QUINONE OXIDOREDUCTASE 2"/>
    <property type="match status" value="1"/>
</dbReference>
<evidence type="ECO:0000259" key="1">
    <source>
        <dbReference type="Pfam" id="PF05368"/>
    </source>
</evidence>
<dbReference type="InterPro" id="IPR036291">
    <property type="entry name" value="NAD(P)-bd_dom_sf"/>
</dbReference>
<dbReference type="EMBL" id="CP059732">
    <property type="protein sequence ID" value="QMW02797.1"/>
    <property type="molecule type" value="Genomic_DNA"/>
</dbReference>
<gene>
    <name evidence="2" type="ORF">H3H32_33700</name>
</gene>
<name>A0A7G5GVA5_9BACT</name>
<dbReference type="PANTHER" id="PTHR47129:SF1">
    <property type="entry name" value="NMRA-LIKE DOMAIN-CONTAINING PROTEIN"/>
    <property type="match status" value="1"/>
</dbReference>
<dbReference type="RefSeq" id="WP_182460091.1">
    <property type="nucleotide sequence ID" value="NZ_CP059732.1"/>
</dbReference>
<dbReference type="SUPFAM" id="SSF51735">
    <property type="entry name" value="NAD(P)-binding Rossmann-fold domains"/>
    <property type="match status" value="1"/>
</dbReference>
<dbReference type="InterPro" id="IPR008030">
    <property type="entry name" value="NmrA-like"/>
</dbReference>
<sequence length="287" mass="32316">MILITGATGHLGKATVDALHKRTDRRFAVMVRDIRKADEFINMGIDVRQGDYTHYQAMVNGFADVEKLLLISSNHDTDRFLHHKQAIDAAKAAGVKRIYYTGFDMTDLWHSAVPFLSIPHAQTIDYLKESGISYTILNNNLYADLLPLFIGNDVLPEGICFPAGTGQVPFLTRTDIAEATATILLSNVPENQIITLAGSKAYTFQEITEILSELTGKPLPYVSPDRSAFLAYLLKKGQPEWLATYLADMAESIRRNEFNTNHTDIARYLLRPPTSMKDYLRRVYLEK</sequence>
<keyword evidence="3" id="KW-1185">Reference proteome</keyword>
<dbReference type="CDD" id="cd05269">
    <property type="entry name" value="TMR_SDR_a"/>
    <property type="match status" value="1"/>
</dbReference>
<proteinExistence type="predicted"/>
<dbReference type="Pfam" id="PF05368">
    <property type="entry name" value="NmrA"/>
    <property type="match status" value="1"/>
</dbReference>
<dbReference type="AlphaFoldDB" id="A0A7G5GVA5"/>
<dbReference type="Proteomes" id="UP000515369">
    <property type="component" value="Chromosome"/>
</dbReference>
<dbReference type="Gene3D" id="3.90.25.10">
    <property type="entry name" value="UDP-galactose 4-epimerase, domain 1"/>
    <property type="match status" value="1"/>
</dbReference>
<dbReference type="KEGG" id="sfol:H3H32_33700"/>
<organism evidence="2 3">
    <name type="scientific">Spirosoma foliorum</name>
    <dbReference type="NCBI Taxonomy" id="2710596"/>
    <lineage>
        <taxon>Bacteria</taxon>
        <taxon>Pseudomonadati</taxon>
        <taxon>Bacteroidota</taxon>
        <taxon>Cytophagia</taxon>
        <taxon>Cytophagales</taxon>
        <taxon>Cytophagaceae</taxon>
        <taxon>Spirosoma</taxon>
    </lineage>
</organism>
<reference evidence="2 3" key="1">
    <citation type="submission" date="2020-07" db="EMBL/GenBank/DDBJ databases">
        <title>Spirosoma foliorum sp. nov., isolated from the leaves on the Nejang mountain Korea, Republic of.</title>
        <authorList>
            <person name="Ho H."/>
            <person name="Lee Y.-J."/>
            <person name="Nurcahyanto D.-A."/>
            <person name="Kim S.-G."/>
        </authorList>
    </citation>
    <scope>NUCLEOTIDE SEQUENCE [LARGE SCALE GENOMIC DNA]</scope>
    <source>
        <strain evidence="2 3">PL0136</strain>
    </source>
</reference>
<evidence type="ECO:0000313" key="3">
    <source>
        <dbReference type="Proteomes" id="UP000515369"/>
    </source>
</evidence>
<evidence type="ECO:0000313" key="2">
    <source>
        <dbReference type="EMBL" id="QMW02797.1"/>
    </source>
</evidence>
<dbReference type="InterPro" id="IPR052718">
    <property type="entry name" value="NmrA-type_oxidoreductase"/>
</dbReference>
<dbReference type="Gene3D" id="3.40.50.720">
    <property type="entry name" value="NAD(P)-binding Rossmann-like Domain"/>
    <property type="match status" value="1"/>
</dbReference>
<accession>A0A7G5GVA5</accession>